<comment type="caution">
    <text evidence="1">The sequence shown here is derived from an EMBL/GenBank/DDBJ whole genome shotgun (WGS) entry which is preliminary data.</text>
</comment>
<dbReference type="InterPro" id="IPR018330">
    <property type="entry name" value="RecT_fam"/>
</dbReference>
<proteinExistence type="predicted"/>
<organism evidence="1 2">
    <name type="scientific">Rhodococcus qingshengii</name>
    <dbReference type="NCBI Taxonomy" id="334542"/>
    <lineage>
        <taxon>Bacteria</taxon>
        <taxon>Bacillati</taxon>
        <taxon>Actinomycetota</taxon>
        <taxon>Actinomycetes</taxon>
        <taxon>Mycobacteriales</taxon>
        <taxon>Nocardiaceae</taxon>
        <taxon>Rhodococcus</taxon>
        <taxon>Rhodococcus erythropolis group</taxon>
    </lineage>
</organism>
<evidence type="ECO:0000313" key="2">
    <source>
        <dbReference type="Proteomes" id="UP001217325"/>
    </source>
</evidence>
<evidence type="ECO:0000313" key="1">
    <source>
        <dbReference type="EMBL" id="MDE8648160.1"/>
    </source>
</evidence>
<dbReference type="GO" id="GO:0006259">
    <property type="term" value="P:DNA metabolic process"/>
    <property type="evidence" value="ECO:0007669"/>
    <property type="project" value="InterPro"/>
</dbReference>
<dbReference type="AlphaFoldDB" id="A0AAW6LS04"/>
<dbReference type="Proteomes" id="UP001217325">
    <property type="component" value="Unassembled WGS sequence"/>
</dbReference>
<dbReference type="NCBIfam" id="TIGR00616">
    <property type="entry name" value="rect"/>
    <property type="match status" value="1"/>
</dbReference>
<dbReference type="EMBL" id="JARDXE010000017">
    <property type="protein sequence ID" value="MDE8648160.1"/>
    <property type="molecule type" value="Genomic_DNA"/>
</dbReference>
<dbReference type="Pfam" id="PF03837">
    <property type="entry name" value="RecT"/>
    <property type="match status" value="1"/>
</dbReference>
<dbReference type="GO" id="GO:0003677">
    <property type="term" value="F:DNA binding"/>
    <property type="evidence" value="ECO:0007669"/>
    <property type="project" value="InterPro"/>
</dbReference>
<accession>A0AAW6LS04</accession>
<sequence>MTSSITGAVAKREASSPAALIQRRSDDFTRVLPKHVVNSTWLRLAESAINKSSALQQAAANDQGALMRALMNCATLGHLPGSDKFYLVPVKGKIEGWESYKGILARILNSAKYRKVIAEVVYEGESFEFDPNNDERPKHKIDFAGRSKGGKPILSYAYGVHHDNTTTRVAIADPGYVAKVRGMSSGGRGTSTVWSDWDYEMYLKSAVKRLEAFVATSNEDLRAGGYGTTGPIDHPRAEPIEDADEGTVIDISGSHGEVIEGEVVEDHAA</sequence>
<reference evidence="1" key="1">
    <citation type="submission" date="2023-02" db="EMBL/GenBank/DDBJ databases">
        <title>A novel hydrolase synthesized by Rhodococcus erythropolis HQ is responsible for the detoxification of Zearalenone.</title>
        <authorList>
            <person name="Hu J."/>
            <person name="Xu J."/>
        </authorList>
    </citation>
    <scope>NUCLEOTIDE SEQUENCE</scope>
    <source>
        <strain evidence="1">HQ</strain>
    </source>
</reference>
<name>A0AAW6LS04_RHOSG</name>
<protein>
    <submittedName>
        <fullName evidence="1">Recombinase RecT</fullName>
    </submittedName>
</protein>
<dbReference type="RefSeq" id="WP_275232398.1">
    <property type="nucleotide sequence ID" value="NZ_JARDXE010000017.1"/>
</dbReference>
<gene>
    <name evidence="1" type="ORF">PXH69_24640</name>
</gene>
<dbReference type="InterPro" id="IPR004590">
    <property type="entry name" value="ssDNA_annealing_RecT"/>
</dbReference>